<comment type="similarity">
    <text evidence="3">Belongs to the Ycf2 family.</text>
</comment>
<comment type="subcellular location">
    <subcellularLocation>
        <location evidence="2">Plastid</location>
    </subcellularLocation>
</comment>
<dbReference type="GO" id="GO:0005524">
    <property type="term" value="F:ATP binding"/>
    <property type="evidence" value="ECO:0007669"/>
    <property type="project" value="UniProtKB-KW"/>
</dbReference>
<evidence type="ECO:0000256" key="4">
    <source>
        <dbReference type="ARBA" id="ARBA00022640"/>
    </source>
</evidence>
<keyword evidence="9" id="KW-1185">Reference proteome</keyword>
<comment type="caution">
    <text evidence="8">The sequence shown here is derived from an EMBL/GenBank/DDBJ whole genome shotgun (WGS) entry which is preliminary data.</text>
</comment>
<evidence type="ECO:0000313" key="9">
    <source>
        <dbReference type="Proteomes" id="UP001497480"/>
    </source>
</evidence>
<dbReference type="Proteomes" id="UP001497480">
    <property type="component" value="Unassembled WGS sequence"/>
</dbReference>
<dbReference type="InterPro" id="IPR056777">
    <property type="entry name" value="Ycf2_N"/>
</dbReference>
<dbReference type="Pfam" id="PF05695">
    <property type="entry name" value="Ycf2"/>
    <property type="match status" value="1"/>
</dbReference>
<evidence type="ECO:0000256" key="2">
    <source>
        <dbReference type="ARBA" id="ARBA00004474"/>
    </source>
</evidence>
<gene>
    <name evidence="8" type="ORF">LLUT_LOCUS36067</name>
</gene>
<protein>
    <recommendedName>
        <fullName evidence="7">Ycf2 N-terminal domain-containing protein</fullName>
    </recommendedName>
</protein>
<dbReference type="EMBL" id="CAXHTB010000026">
    <property type="protein sequence ID" value="CAL0335007.1"/>
    <property type="molecule type" value="Genomic_DNA"/>
</dbReference>
<keyword evidence="6" id="KW-0067">ATP-binding</keyword>
<evidence type="ECO:0000256" key="3">
    <source>
        <dbReference type="ARBA" id="ARBA00009361"/>
    </source>
</evidence>
<comment type="function">
    <text evidence="1">Probable ATPase of unknown function. Its presence in a non-photosynthetic plant (Epifagus virginiana) and experiments in tobacco indicate that it has an essential function which is probably not related to photosynthesis.</text>
</comment>
<sequence length="969" mass="115179">MKGHQFKFWVFELREILREIKNSRYFLDSWTQFNSAGSFSHIFFHQESLIKLLDSRIWSILLSRNSQGSTSNRYFTIKDVVLFVVAVLIYRINNRKMVERKNIYLTGLLPIPMNSIEPRNDTLEESFESSNINTLIVPLLYLPKGKKISESSFLDPKESIRVLPITKKCIMPESNWGSRWWRNWIVKKRDSSCKISNKISNETITGIEISFKEKDIKYLEFLFVYYMDMDDPIRKDHDWELFDRLSPRKRRNIINLNSGQLFEILVKEWIYYLMFAFREKIPIEVEGFFKQEGAGSTIESNDIEHVSHLFLRNKRAISLQNCAQFHMWQFRQDLFVSWGKNPHKSDFLRNLSRANWIWLDNVWLVNKDRFFSKVRNVSSNIQYDSTRSSFIQVTDSSQLKGSSDQSRDHFGSIRNEDSEYHTLINQREIQQLKERLILCWDSSFLQTERTEIESERFPKFLSGFSSMCRLFMEREKQMNNHLLPAEIEEFLGNPTRVNRSFFSDRWSELHLGSNPTERSTRDQKLLKKEQDVSFVLSRRSKNKEIVNIFKIIMYLQNTVSIHPISSYAGCDMIPKDELSCSSKILFLNKNPFFGLFHLFHDRNMGGYTLHHDFESQERFQEMADLFTLSITEPDLMYHKGFALSIDSSGLDKKQFLNEVFNSRDESKNKSLLVLPPLCYEENEYFYRRIIKKWVRTSCGNDLEDPKPKIVVFASNNIMEAVNEYRLIRNLIQIQYSTYGYIRNVLNRFDRNFEYGIKRYQIGNDTLNHRTIMKYTINQHLSNLKKCQKKWFDPLILISRTERSMNRDPNAYRYKWSNGSKNFQEHLEHFISEQNSCFQVVFNRLRINQYSIDWSEVIDKKDLSKSLCFFLSKLRLFLAKFLLFLSKSLPFFFVSFRSIPIHRSDIHIYELKCPNDPLCNQLLESIGLQIVHLKKWKPFLLDDHDISQKSKFLINGGTISPFCSIRYQSG</sequence>
<feature type="domain" description="Ycf2 N-terminal" evidence="7">
    <location>
        <begin position="1"/>
        <end position="962"/>
    </location>
</feature>
<proteinExistence type="inferred from homology"/>
<evidence type="ECO:0000256" key="5">
    <source>
        <dbReference type="ARBA" id="ARBA00022741"/>
    </source>
</evidence>
<dbReference type="AlphaFoldDB" id="A0AAV1YMF6"/>
<evidence type="ECO:0000256" key="6">
    <source>
        <dbReference type="ARBA" id="ARBA00022840"/>
    </source>
</evidence>
<evidence type="ECO:0000313" key="8">
    <source>
        <dbReference type="EMBL" id="CAL0335007.1"/>
    </source>
</evidence>
<accession>A0AAV1YMF6</accession>
<organism evidence="8 9">
    <name type="scientific">Lupinus luteus</name>
    <name type="common">European yellow lupine</name>
    <dbReference type="NCBI Taxonomy" id="3873"/>
    <lineage>
        <taxon>Eukaryota</taxon>
        <taxon>Viridiplantae</taxon>
        <taxon>Streptophyta</taxon>
        <taxon>Embryophyta</taxon>
        <taxon>Tracheophyta</taxon>
        <taxon>Spermatophyta</taxon>
        <taxon>Magnoliopsida</taxon>
        <taxon>eudicotyledons</taxon>
        <taxon>Gunneridae</taxon>
        <taxon>Pentapetalae</taxon>
        <taxon>rosids</taxon>
        <taxon>fabids</taxon>
        <taxon>Fabales</taxon>
        <taxon>Fabaceae</taxon>
        <taxon>Papilionoideae</taxon>
        <taxon>50 kb inversion clade</taxon>
        <taxon>genistoids sensu lato</taxon>
        <taxon>core genistoids</taxon>
        <taxon>Genisteae</taxon>
        <taxon>Lupinus</taxon>
    </lineage>
</organism>
<name>A0AAV1YMF6_LUPLU</name>
<evidence type="ECO:0000259" key="7">
    <source>
        <dbReference type="Pfam" id="PF05695"/>
    </source>
</evidence>
<evidence type="ECO:0000256" key="1">
    <source>
        <dbReference type="ARBA" id="ARBA00002329"/>
    </source>
</evidence>
<reference evidence="8 9" key="1">
    <citation type="submission" date="2024-03" db="EMBL/GenBank/DDBJ databases">
        <authorList>
            <person name="Martinez-Hernandez J."/>
        </authorList>
    </citation>
    <scope>NUCLEOTIDE SEQUENCE [LARGE SCALE GENOMIC DNA]</scope>
</reference>
<keyword evidence="4" id="KW-0934">Plastid</keyword>
<dbReference type="PANTHER" id="PTHR33078">
    <property type="entry name" value="PROTEIN YCF2-RELATED"/>
    <property type="match status" value="1"/>
</dbReference>
<dbReference type="PANTHER" id="PTHR33078:SF89">
    <property type="entry name" value="PROTEIN YCF2"/>
    <property type="match status" value="1"/>
</dbReference>
<keyword evidence="5" id="KW-0547">Nucleotide-binding</keyword>
<dbReference type="GO" id="GO:0009536">
    <property type="term" value="C:plastid"/>
    <property type="evidence" value="ECO:0007669"/>
    <property type="project" value="UniProtKB-SubCell"/>
</dbReference>